<feature type="domain" description="Aerotolerance regulator N-terminal" evidence="2">
    <location>
        <begin position="1"/>
        <end position="76"/>
    </location>
</feature>
<dbReference type="RefSeq" id="WP_105217332.1">
    <property type="nucleotide sequence ID" value="NZ_CP027062.1"/>
</dbReference>
<evidence type="ECO:0000313" key="3">
    <source>
        <dbReference type="EMBL" id="AVI52092.1"/>
    </source>
</evidence>
<sequence length="641" mass="72469">MQFKHPEVLYALFLLLIPIFIHLFQLRRFQKVDFTNVAFLKKVTIQTRKSSQLKKWLTLLLRLLALAFIILAFAQPFTASVNALNTEKETVLYIDNSFSMQAKGANGPLLQRALQQLYEQSRTDSRISWFTNTDTYRDVSSQDFKGEILSVSYTPNQLSPEEVLLKAGQLFSNSQTAEKRLLYISDLQFKGTLPEIQEDITLEIVQPKPVSIQNVAIDTAYVASKNATTTKLNVRLSGVGEIATAVPVSLYNNGTLIAKIAANLSESKSTTISFDIENPSGFKGKLEINDPNLQYDNSLYFTINNPKKIKVLSINEVNSDFLTRLFEQPEFDYTRQQANNLNYNMIPDQDFVILNEIKSIPPSLANALTSFLDGGGSLMIIPSIDADINSYNNLLQSVGMGGFSELAVQEKNISQIVFAHPLYASVFEKQVVNFQYPKVNAYFITASKATSALKFEDGKPFILQNEKVYLSTAPINTGNSNFQSSPLIVPTFYNMALQSLPLANLYYENTKQNTFAIPIRLTQDEILQIKDSISSFIPLQQTKANQVLITTLDEPRNSGNYEVVKDEETIEGISFNYDRSESRLQYLQADDWENARTYNSVESMFDSIADENAINSFWKWFVIFAVVFLVLELLVLKFFKN</sequence>
<dbReference type="InterPro" id="IPR024163">
    <property type="entry name" value="Aerotolerance_reg_N"/>
</dbReference>
<dbReference type="InterPro" id="IPR011933">
    <property type="entry name" value="Double_TM_dom"/>
</dbReference>
<keyword evidence="1" id="KW-1133">Transmembrane helix</keyword>
<feature type="transmembrane region" description="Helical" evidence="1">
    <location>
        <begin position="56"/>
        <end position="74"/>
    </location>
</feature>
<protein>
    <recommendedName>
        <fullName evidence="2">Aerotolerance regulator N-terminal domain-containing protein</fullName>
    </recommendedName>
</protein>
<proteinExistence type="predicted"/>
<evidence type="ECO:0000259" key="2">
    <source>
        <dbReference type="Pfam" id="PF07584"/>
    </source>
</evidence>
<evidence type="ECO:0000256" key="1">
    <source>
        <dbReference type="SAM" id="Phobius"/>
    </source>
</evidence>
<dbReference type="NCBIfam" id="TIGR02226">
    <property type="entry name" value="two_anch"/>
    <property type="match status" value="1"/>
</dbReference>
<dbReference type="OrthoDB" id="9810200at2"/>
<keyword evidence="1" id="KW-0812">Transmembrane</keyword>
<dbReference type="AlphaFoldDB" id="A0A2S0HZK7"/>
<dbReference type="Proteomes" id="UP000238442">
    <property type="component" value="Chromosome"/>
</dbReference>
<organism evidence="3 4">
    <name type="scientific">Pukyongia salina</name>
    <dbReference type="NCBI Taxonomy" id="2094025"/>
    <lineage>
        <taxon>Bacteria</taxon>
        <taxon>Pseudomonadati</taxon>
        <taxon>Bacteroidota</taxon>
        <taxon>Flavobacteriia</taxon>
        <taxon>Flavobacteriales</taxon>
        <taxon>Flavobacteriaceae</taxon>
        <taxon>Pukyongia</taxon>
    </lineage>
</organism>
<keyword evidence="1" id="KW-0472">Membrane</keyword>
<name>A0A2S0HZK7_9FLAO</name>
<dbReference type="PANTHER" id="PTHR37464:SF1">
    <property type="entry name" value="BLL2463 PROTEIN"/>
    <property type="match status" value="1"/>
</dbReference>
<accession>A0A2S0HZK7</accession>
<keyword evidence="4" id="KW-1185">Reference proteome</keyword>
<dbReference type="Pfam" id="PF07584">
    <property type="entry name" value="BatA"/>
    <property type="match status" value="1"/>
</dbReference>
<feature type="transmembrane region" description="Helical" evidence="1">
    <location>
        <begin position="617"/>
        <end position="639"/>
    </location>
</feature>
<dbReference type="EMBL" id="CP027062">
    <property type="protein sequence ID" value="AVI52092.1"/>
    <property type="molecule type" value="Genomic_DNA"/>
</dbReference>
<feature type="transmembrane region" description="Helical" evidence="1">
    <location>
        <begin position="6"/>
        <end position="24"/>
    </location>
</feature>
<dbReference type="PANTHER" id="PTHR37464">
    <property type="entry name" value="BLL2463 PROTEIN"/>
    <property type="match status" value="1"/>
</dbReference>
<dbReference type="KEGG" id="aue:C5O00_13375"/>
<evidence type="ECO:0000313" key="4">
    <source>
        <dbReference type="Proteomes" id="UP000238442"/>
    </source>
</evidence>
<reference evidence="3 4" key="1">
    <citation type="submission" date="2018-02" db="EMBL/GenBank/DDBJ databases">
        <title>Genomic analysis of the strain RR4-38 isolated from a seawater recirculating aquaculture system.</title>
        <authorList>
            <person name="Kim Y.-S."/>
            <person name="Jang Y.H."/>
            <person name="Kim K.-H."/>
        </authorList>
    </citation>
    <scope>NUCLEOTIDE SEQUENCE [LARGE SCALE GENOMIC DNA]</scope>
    <source>
        <strain evidence="3 4">RR4-38</strain>
    </source>
</reference>
<gene>
    <name evidence="3" type="ORF">C5O00_13375</name>
</gene>